<keyword evidence="1" id="KW-0808">Transferase</keyword>
<evidence type="ECO:0000313" key="7">
    <source>
        <dbReference type="EMBL" id="AOV16675.1"/>
    </source>
</evidence>
<dbReference type="InterPro" id="IPR003018">
    <property type="entry name" value="GAF"/>
</dbReference>
<dbReference type="InterPro" id="IPR029016">
    <property type="entry name" value="GAF-like_dom_sf"/>
</dbReference>
<dbReference type="PROSITE" id="PS50112">
    <property type="entry name" value="PAS"/>
    <property type="match status" value="1"/>
</dbReference>
<dbReference type="AlphaFoldDB" id="A0A1D8K6S2"/>
<feature type="modified residue" description="4-aspartylphosphate" evidence="3">
    <location>
        <position position="61"/>
    </location>
</feature>
<evidence type="ECO:0000256" key="4">
    <source>
        <dbReference type="SAM" id="Coils"/>
    </source>
</evidence>
<sequence length="424" mass="48037">MDDKRHDDLRILIVDPPRTDAQRFERPLVQSRMACVTRHVHAVKTLRQNLESFLPHAVLADVDIPRYADKIILCDIRRNHPDIPVIFVGGDLKATEAVALIHDGASDYVPISDIARLPLSIQQALQQEEQVRHRKAAEQSLRETMEKLKLFRTLLDQSTDGIEVVDPETMRFMDVNDAECRSLGYQRDDLLQMTVLDIDPAARQNKSEIANRVLSELGKSGVARFESVHRRKDGKEFPVEVSVQVIELDRPYWISIARDISERKKHEAELLRLNRVLRTLNEANNALLHAENEPKLMQNICEMLVDSGDYVLAWIGLAQNDPEKNITPVAIAGDGEAYVNELQLSWGDGPNANGPCGLAVRTGETQNVGDMYNDHRFTPWRNLAGRFGYASCTAIPIMDRNHTLGCLTIYSRDEFTFSNDEINL</sequence>
<protein>
    <recommendedName>
        <fullName evidence="9">PAS domain S-box protein</fullName>
    </recommendedName>
</protein>
<dbReference type="NCBIfam" id="TIGR00229">
    <property type="entry name" value="sensory_box"/>
    <property type="match status" value="1"/>
</dbReference>
<dbReference type="CDD" id="cd00130">
    <property type="entry name" value="PAS"/>
    <property type="match status" value="1"/>
</dbReference>
<dbReference type="PANTHER" id="PTHR44757:SF2">
    <property type="entry name" value="BIOFILM ARCHITECTURE MAINTENANCE PROTEIN MBAA"/>
    <property type="match status" value="1"/>
</dbReference>
<dbReference type="GO" id="GO:0016301">
    <property type="term" value="F:kinase activity"/>
    <property type="evidence" value="ECO:0007669"/>
    <property type="project" value="UniProtKB-KW"/>
</dbReference>
<reference evidence="7 8" key="1">
    <citation type="submission" date="2016-09" db="EMBL/GenBank/DDBJ databases">
        <title>Acidihalobacter prosperus V6 (DSM14174).</title>
        <authorList>
            <person name="Khaleque H.N."/>
            <person name="Ramsay J.P."/>
            <person name="Murphy R.J.T."/>
            <person name="Kaksonen A.H."/>
            <person name="Boxall N.J."/>
            <person name="Watkin E.L.J."/>
        </authorList>
    </citation>
    <scope>NUCLEOTIDE SEQUENCE [LARGE SCALE GENOMIC DNA]</scope>
    <source>
        <strain evidence="7 8">V6</strain>
    </source>
</reference>
<dbReference type="InterPro" id="IPR052155">
    <property type="entry name" value="Biofilm_reg_signaling"/>
</dbReference>
<accession>A0A1D8K6S2</accession>
<dbReference type="KEGG" id="aaeo:BJI67_05995"/>
<dbReference type="SUPFAM" id="SSF52172">
    <property type="entry name" value="CheY-like"/>
    <property type="match status" value="1"/>
</dbReference>
<dbReference type="Gene3D" id="3.30.450.40">
    <property type="match status" value="1"/>
</dbReference>
<keyword evidence="4" id="KW-0175">Coiled coil</keyword>
<dbReference type="InterPro" id="IPR001789">
    <property type="entry name" value="Sig_transdc_resp-reg_receiver"/>
</dbReference>
<dbReference type="RefSeq" id="WP_070072263.1">
    <property type="nucleotide sequence ID" value="NZ_CP017448.1"/>
</dbReference>
<proteinExistence type="predicted"/>
<evidence type="ECO:0000259" key="5">
    <source>
        <dbReference type="PROSITE" id="PS50110"/>
    </source>
</evidence>
<feature type="domain" description="Response regulatory" evidence="5">
    <location>
        <begin position="10"/>
        <end position="126"/>
    </location>
</feature>
<dbReference type="EMBL" id="CP017448">
    <property type="protein sequence ID" value="AOV16675.1"/>
    <property type="molecule type" value="Genomic_DNA"/>
</dbReference>
<dbReference type="SUPFAM" id="SSF55785">
    <property type="entry name" value="PYP-like sensor domain (PAS domain)"/>
    <property type="match status" value="1"/>
</dbReference>
<evidence type="ECO:0008006" key="9">
    <source>
        <dbReference type="Google" id="ProtNLM"/>
    </source>
</evidence>
<feature type="domain" description="PAS" evidence="6">
    <location>
        <begin position="147"/>
        <end position="196"/>
    </location>
</feature>
<dbReference type="Gene3D" id="3.40.50.2300">
    <property type="match status" value="1"/>
</dbReference>
<dbReference type="InterPro" id="IPR035965">
    <property type="entry name" value="PAS-like_dom_sf"/>
</dbReference>
<gene>
    <name evidence="7" type="ORF">BJI67_05995</name>
</gene>
<evidence type="ECO:0000256" key="2">
    <source>
        <dbReference type="ARBA" id="ARBA00022777"/>
    </source>
</evidence>
<organism evidence="7 8">
    <name type="scientific">Acidihalobacter aeolianus</name>
    <dbReference type="NCBI Taxonomy" id="2792603"/>
    <lineage>
        <taxon>Bacteria</taxon>
        <taxon>Pseudomonadati</taxon>
        <taxon>Pseudomonadota</taxon>
        <taxon>Gammaproteobacteria</taxon>
        <taxon>Chromatiales</taxon>
        <taxon>Ectothiorhodospiraceae</taxon>
        <taxon>Acidihalobacter</taxon>
    </lineage>
</organism>
<evidence type="ECO:0000259" key="6">
    <source>
        <dbReference type="PROSITE" id="PS50112"/>
    </source>
</evidence>
<keyword evidence="2" id="KW-0418">Kinase</keyword>
<dbReference type="Pfam" id="PF01590">
    <property type="entry name" value="GAF"/>
    <property type="match status" value="1"/>
</dbReference>
<keyword evidence="3" id="KW-0597">Phosphoprotein</keyword>
<keyword evidence="8" id="KW-1185">Reference proteome</keyword>
<dbReference type="Proteomes" id="UP000095342">
    <property type="component" value="Chromosome"/>
</dbReference>
<feature type="coiled-coil region" evidence="4">
    <location>
        <begin position="263"/>
        <end position="293"/>
    </location>
</feature>
<dbReference type="PROSITE" id="PS50110">
    <property type="entry name" value="RESPONSE_REGULATORY"/>
    <property type="match status" value="1"/>
</dbReference>
<evidence type="ECO:0000256" key="1">
    <source>
        <dbReference type="ARBA" id="ARBA00022679"/>
    </source>
</evidence>
<dbReference type="SMART" id="SM00091">
    <property type="entry name" value="PAS"/>
    <property type="match status" value="1"/>
</dbReference>
<evidence type="ECO:0000256" key="3">
    <source>
        <dbReference type="PROSITE-ProRule" id="PRU00169"/>
    </source>
</evidence>
<dbReference type="SUPFAM" id="SSF55781">
    <property type="entry name" value="GAF domain-like"/>
    <property type="match status" value="1"/>
</dbReference>
<name>A0A1D8K6S2_9GAMM</name>
<dbReference type="Gene3D" id="3.30.450.20">
    <property type="entry name" value="PAS domain"/>
    <property type="match status" value="1"/>
</dbReference>
<dbReference type="InterPro" id="IPR000014">
    <property type="entry name" value="PAS"/>
</dbReference>
<evidence type="ECO:0000313" key="8">
    <source>
        <dbReference type="Proteomes" id="UP000095342"/>
    </source>
</evidence>
<dbReference type="PANTHER" id="PTHR44757">
    <property type="entry name" value="DIGUANYLATE CYCLASE DGCP"/>
    <property type="match status" value="1"/>
</dbReference>
<dbReference type="GO" id="GO:0000160">
    <property type="term" value="P:phosphorelay signal transduction system"/>
    <property type="evidence" value="ECO:0007669"/>
    <property type="project" value="InterPro"/>
</dbReference>
<dbReference type="Pfam" id="PF13426">
    <property type="entry name" value="PAS_9"/>
    <property type="match status" value="1"/>
</dbReference>
<dbReference type="InterPro" id="IPR011006">
    <property type="entry name" value="CheY-like_superfamily"/>
</dbReference>